<dbReference type="InterPro" id="IPR039424">
    <property type="entry name" value="SBP_5"/>
</dbReference>
<evidence type="ECO:0000313" key="8">
    <source>
        <dbReference type="Proteomes" id="UP001165341"/>
    </source>
</evidence>
<keyword evidence="8" id="KW-1185">Reference proteome</keyword>
<feature type="signal peptide" evidence="5">
    <location>
        <begin position="1"/>
        <end position="33"/>
    </location>
</feature>
<evidence type="ECO:0000259" key="6">
    <source>
        <dbReference type="Pfam" id="PF00496"/>
    </source>
</evidence>
<dbReference type="GO" id="GO:0043190">
    <property type="term" value="C:ATP-binding cassette (ABC) transporter complex"/>
    <property type="evidence" value="ECO:0007669"/>
    <property type="project" value="InterPro"/>
</dbReference>
<evidence type="ECO:0000256" key="2">
    <source>
        <dbReference type="ARBA" id="ARBA00005695"/>
    </source>
</evidence>
<evidence type="ECO:0000256" key="4">
    <source>
        <dbReference type="ARBA" id="ARBA00022729"/>
    </source>
</evidence>
<dbReference type="SUPFAM" id="SSF53850">
    <property type="entry name" value="Periplasmic binding protein-like II"/>
    <property type="match status" value="1"/>
</dbReference>
<name>A0AA41UM62_9MICO</name>
<evidence type="ECO:0000256" key="3">
    <source>
        <dbReference type="ARBA" id="ARBA00022448"/>
    </source>
</evidence>
<evidence type="ECO:0000256" key="5">
    <source>
        <dbReference type="SAM" id="SignalP"/>
    </source>
</evidence>
<dbReference type="Gene3D" id="3.10.105.10">
    <property type="entry name" value="Dipeptide-binding Protein, Domain 3"/>
    <property type="match status" value="1"/>
</dbReference>
<organism evidence="7 8">
    <name type="scientific">Cryobacterium zhongshanensis</name>
    <dbReference type="NCBI Taxonomy" id="2928153"/>
    <lineage>
        <taxon>Bacteria</taxon>
        <taxon>Bacillati</taxon>
        <taxon>Actinomycetota</taxon>
        <taxon>Actinomycetes</taxon>
        <taxon>Micrococcales</taxon>
        <taxon>Microbacteriaceae</taxon>
        <taxon>Cryobacterium</taxon>
    </lineage>
</organism>
<feature type="chain" id="PRO_5041269600" evidence="5">
    <location>
        <begin position="34"/>
        <end position="542"/>
    </location>
</feature>
<dbReference type="InterPro" id="IPR030678">
    <property type="entry name" value="Peptide/Ni-bd"/>
</dbReference>
<dbReference type="Gene3D" id="3.40.190.10">
    <property type="entry name" value="Periplasmic binding protein-like II"/>
    <property type="match status" value="1"/>
</dbReference>
<dbReference type="EMBL" id="JALGAR010000005">
    <property type="protein sequence ID" value="MCI4659526.1"/>
    <property type="molecule type" value="Genomic_DNA"/>
</dbReference>
<keyword evidence="3" id="KW-0813">Transport</keyword>
<dbReference type="GO" id="GO:1904680">
    <property type="term" value="F:peptide transmembrane transporter activity"/>
    <property type="evidence" value="ECO:0007669"/>
    <property type="project" value="TreeGrafter"/>
</dbReference>
<dbReference type="PANTHER" id="PTHR30290">
    <property type="entry name" value="PERIPLASMIC BINDING COMPONENT OF ABC TRANSPORTER"/>
    <property type="match status" value="1"/>
</dbReference>
<comment type="similarity">
    <text evidence="2">Belongs to the bacterial solute-binding protein 5 family.</text>
</comment>
<comment type="caution">
    <text evidence="7">The sequence shown here is derived from an EMBL/GenBank/DDBJ whole genome shotgun (WGS) entry which is preliminary data.</text>
</comment>
<dbReference type="GO" id="GO:0042597">
    <property type="term" value="C:periplasmic space"/>
    <property type="evidence" value="ECO:0007669"/>
    <property type="project" value="UniProtKB-ARBA"/>
</dbReference>
<sequence length="542" mass="57224">MHTKQRSTRFKWRSLVAMAATATLLLTGCSVGAATTAVAKHDLVIARAMDLTTLDPDRGYCDTCQIVFTALYDRLVIVSPEDSKTLQPGLASTFTANADNTQFTFGLDPAATFSDASPVEPKDVKWSLERLANIKGSASYLLAGMTSIDTPDAKTVVVNFAAPNSAFLAIVAASYLGIVNSDVASEHGASAAADASTADTAEDWFLSNSAGSGPYILDSYTANSAVKLTANPNYWRTKPTFDTVTLKEVTDSSSQLQQLQQGDVDIAMQISPDALDQLKNTPTVTTAAVDSFNYTYIALMPGAEGGAPLADVRVREAIRDAIDYDNIVKTLVAGYGKLQGSPIPNGFEGSEKVALPSYDVTKAKALLAEAGYPDGFTISSTYPKIVAYGVDLDLQMQAIQQNLASVGITLELTPVDFSQWADVIGGKGTPITAVYFAPDHTDSSQYVQYFGLIPNGGYVANFASLAGKTVDQAEVDGLTTALAQTGAERTASYQALAQLMADDVNILPIVNPQLIMAHASDITGVTYSPCCNVDLGALGLTK</sequence>
<dbReference type="Proteomes" id="UP001165341">
    <property type="component" value="Unassembled WGS sequence"/>
</dbReference>
<gene>
    <name evidence="7" type="ORF">MQH31_17120</name>
</gene>
<reference evidence="7" key="1">
    <citation type="submission" date="2022-03" db="EMBL/GenBank/DDBJ databases">
        <title>Cryobacterium sp. nov. strain ZS14-85, isolated from Antarctic soil.</title>
        <authorList>
            <person name="Li J."/>
            <person name="Niu G."/>
        </authorList>
    </citation>
    <scope>NUCLEOTIDE SEQUENCE</scope>
    <source>
        <strain evidence="7">ZS14-85</strain>
    </source>
</reference>
<dbReference type="RefSeq" id="WP_243013009.1">
    <property type="nucleotide sequence ID" value="NZ_JALGAR010000005.1"/>
</dbReference>
<dbReference type="CDD" id="cd08512">
    <property type="entry name" value="PBP2_NikA_DppA_OppA_like_7"/>
    <property type="match status" value="1"/>
</dbReference>
<proteinExistence type="inferred from homology"/>
<comment type="subcellular location">
    <subcellularLocation>
        <location evidence="1">Cell envelope</location>
    </subcellularLocation>
</comment>
<dbReference type="PANTHER" id="PTHR30290:SF10">
    <property type="entry name" value="PERIPLASMIC OLIGOPEPTIDE-BINDING PROTEIN-RELATED"/>
    <property type="match status" value="1"/>
</dbReference>
<evidence type="ECO:0000256" key="1">
    <source>
        <dbReference type="ARBA" id="ARBA00004196"/>
    </source>
</evidence>
<protein>
    <submittedName>
        <fullName evidence="7">ABC transporter substrate-binding protein</fullName>
    </submittedName>
</protein>
<dbReference type="InterPro" id="IPR000914">
    <property type="entry name" value="SBP_5_dom"/>
</dbReference>
<dbReference type="Pfam" id="PF00496">
    <property type="entry name" value="SBP_bac_5"/>
    <property type="match status" value="1"/>
</dbReference>
<dbReference type="PROSITE" id="PS51257">
    <property type="entry name" value="PROKAR_LIPOPROTEIN"/>
    <property type="match status" value="1"/>
</dbReference>
<keyword evidence="4 5" id="KW-0732">Signal</keyword>
<dbReference type="PIRSF" id="PIRSF002741">
    <property type="entry name" value="MppA"/>
    <property type="match status" value="1"/>
</dbReference>
<accession>A0AA41UM62</accession>
<feature type="domain" description="Solute-binding protein family 5" evidence="6">
    <location>
        <begin position="86"/>
        <end position="450"/>
    </location>
</feature>
<dbReference type="GO" id="GO:0030313">
    <property type="term" value="C:cell envelope"/>
    <property type="evidence" value="ECO:0007669"/>
    <property type="project" value="UniProtKB-SubCell"/>
</dbReference>
<dbReference type="AlphaFoldDB" id="A0AA41UM62"/>
<evidence type="ECO:0000313" key="7">
    <source>
        <dbReference type="EMBL" id="MCI4659526.1"/>
    </source>
</evidence>
<dbReference type="GO" id="GO:0015833">
    <property type="term" value="P:peptide transport"/>
    <property type="evidence" value="ECO:0007669"/>
    <property type="project" value="TreeGrafter"/>
</dbReference>